<organism evidence="1 2">
    <name type="scientific">Flavobacterium cheongpyeongense</name>
    <dbReference type="NCBI Taxonomy" id="2212651"/>
    <lineage>
        <taxon>Bacteria</taxon>
        <taxon>Pseudomonadati</taxon>
        <taxon>Bacteroidota</taxon>
        <taxon>Flavobacteriia</taxon>
        <taxon>Flavobacteriales</taxon>
        <taxon>Flavobacteriaceae</taxon>
        <taxon>Flavobacterium</taxon>
    </lineage>
</organism>
<dbReference type="OrthoDB" id="982293at2"/>
<dbReference type="AlphaFoldDB" id="A0A2V4BK93"/>
<dbReference type="RefSeq" id="WP_110308406.1">
    <property type="nucleotide sequence ID" value="NZ_QJHK01000027.1"/>
</dbReference>
<comment type="caution">
    <text evidence="1">The sequence shown here is derived from an EMBL/GenBank/DDBJ whole genome shotgun (WGS) entry which is preliminary data.</text>
</comment>
<protein>
    <submittedName>
        <fullName evidence="1">Uncharacterized protein</fullName>
    </submittedName>
</protein>
<gene>
    <name evidence="1" type="ORF">DMB65_20040</name>
</gene>
<evidence type="ECO:0000313" key="1">
    <source>
        <dbReference type="EMBL" id="PXY38952.1"/>
    </source>
</evidence>
<proteinExistence type="predicted"/>
<sequence>MKFPTTAEDLKEEFFKSVDMMDKVGDLRIRQLIQILPKVEGQVIIEGIIRIFENEERTDSVYTDQKYVGRILKSLNPKTKDTLDSIMNRVLKNWNKSVEELPFWLKDNYGVENLEKAFDEIEKRDLSSLESDKLQTMKWWLKKNSKDRL</sequence>
<accession>A0A2V4BK93</accession>
<reference evidence="1 2" key="1">
    <citation type="submission" date="2018-05" db="EMBL/GenBank/DDBJ databases">
        <title>Flavobacterium sp. strain IMCC34759, incomplete genome.</title>
        <authorList>
            <person name="Joung Y."/>
            <person name="Cho J."/>
        </authorList>
    </citation>
    <scope>NUCLEOTIDE SEQUENCE [LARGE SCALE GENOMIC DNA]</scope>
    <source>
        <strain evidence="1 2">IMCC34759</strain>
    </source>
</reference>
<evidence type="ECO:0000313" key="2">
    <source>
        <dbReference type="Proteomes" id="UP000247903"/>
    </source>
</evidence>
<keyword evidence="2" id="KW-1185">Reference proteome</keyword>
<dbReference type="EMBL" id="QJHK01000027">
    <property type="protein sequence ID" value="PXY38952.1"/>
    <property type="molecule type" value="Genomic_DNA"/>
</dbReference>
<dbReference type="Proteomes" id="UP000247903">
    <property type="component" value="Unassembled WGS sequence"/>
</dbReference>
<name>A0A2V4BK93_9FLAO</name>